<keyword evidence="3" id="KW-1185">Reference proteome</keyword>
<feature type="compositionally biased region" description="Basic residues" evidence="1">
    <location>
        <begin position="143"/>
        <end position="160"/>
    </location>
</feature>
<dbReference type="GO" id="GO:0005840">
    <property type="term" value="C:ribosome"/>
    <property type="evidence" value="ECO:0007669"/>
    <property type="project" value="TreeGrafter"/>
</dbReference>
<evidence type="ECO:0000313" key="3">
    <source>
        <dbReference type="Proteomes" id="UP000288789"/>
    </source>
</evidence>
<accession>A0A451GDZ4</accession>
<dbReference type="InterPro" id="IPR036760">
    <property type="entry name" value="SspB-like_sf"/>
</dbReference>
<protein>
    <submittedName>
        <fullName evidence="2">ClpXP protease specificity-enhancing factor</fullName>
    </submittedName>
</protein>
<dbReference type="GO" id="GO:0045732">
    <property type="term" value="P:positive regulation of protein catabolic process"/>
    <property type="evidence" value="ECO:0007669"/>
    <property type="project" value="TreeGrafter"/>
</dbReference>
<dbReference type="NCBIfam" id="NF008763">
    <property type="entry name" value="PRK11798.1-2"/>
    <property type="match status" value="1"/>
</dbReference>
<dbReference type="EMBL" id="RSFE01000004">
    <property type="protein sequence ID" value="RWU11146.1"/>
    <property type="molecule type" value="Genomic_DNA"/>
</dbReference>
<dbReference type="GO" id="GO:0006508">
    <property type="term" value="P:proteolysis"/>
    <property type="evidence" value="ECO:0007669"/>
    <property type="project" value="UniProtKB-KW"/>
</dbReference>
<dbReference type="Pfam" id="PF04386">
    <property type="entry name" value="SspB"/>
    <property type="match status" value="1"/>
</dbReference>
<dbReference type="Gene3D" id="2.30.30.220">
    <property type="entry name" value="SspB-like"/>
    <property type="match status" value="1"/>
</dbReference>
<dbReference type="PIRSF" id="PIRSF005276">
    <property type="entry name" value="SspB"/>
    <property type="match status" value="1"/>
</dbReference>
<dbReference type="AlphaFoldDB" id="A0A451GDZ4"/>
<comment type="caution">
    <text evidence="2">The sequence shown here is derived from an EMBL/GenBank/DDBJ whole genome shotgun (WGS) entry which is preliminary data.</text>
</comment>
<feature type="compositionally biased region" description="Low complexity" evidence="1">
    <location>
        <begin position="118"/>
        <end position="127"/>
    </location>
</feature>
<organism evidence="2 3">
    <name type="scientific">Pseudidiomarina gelatinasegens</name>
    <dbReference type="NCBI Taxonomy" id="2487740"/>
    <lineage>
        <taxon>Bacteria</taxon>
        <taxon>Pseudomonadati</taxon>
        <taxon>Pseudomonadota</taxon>
        <taxon>Gammaproteobacteria</taxon>
        <taxon>Alteromonadales</taxon>
        <taxon>Idiomarinaceae</taxon>
        <taxon>Pseudidiomarina</taxon>
    </lineage>
</organism>
<dbReference type="Proteomes" id="UP000288789">
    <property type="component" value="Unassembled WGS sequence"/>
</dbReference>
<dbReference type="GO" id="GO:0005829">
    <property type="term" value="C:cytosol"/>
    <property type="evidence" value="ECO:0007669"/>
    <property type="project" value="TreeGrafter"/>
</dbReference>
<keyword evidence="2" id="KW-0645">Protease</keyword>
<reference evidence="2 3" key="1">
    <citation type="submission" date="2018-12" db="EMBL/GenBank/DDBJ databases">
        <authorList>
            <person name="Li A."/>
            <person name="Zhang M."/>
            <person name="Zhu H."/>
        </authorList>
    </citation>
    <scope>NUCLEOTIDE SEQUENCE [LARGE SCALE GENOMIC DNA]</scope>
    <source>
        <strain evidence="2 3">R04H25</strain>
    </source>
</reference>
<dbReference type="PANTHER" id="PTHR37486">
    <property type="entry name" value="STRINGENT STARVATION PROTEIN B"/>
    <property type="match status" value="1"/>
</dbReference>
<evidence type="ECO:0000313" key="2">
    <source>
        <dbReference type="EMBL" id="RWU11146.1"/>
    </source>
</evidence>
<evidence type="ECO:0000256" key="1">
    <source>
        <dbReference type="SAM" id="MobiDB-lite"/>
    </source>
</evidence>
<dbReference type="GO" id="GO:0008233">
    <property type="term" value="F:peptidase activity"/>
    <property type="evidence" value="ECO:0007669"/>
    <property type="project" value="UniProtKB-KW"/>
</dbReference>
<name>A0A451GDZ4_9GAMM</name>
<dbReference type="InterPro" id="IPR007481">
    <property type="entry name" value="SspB"/>
</dbReference>
<dbReference type="PANTHER" id="PTHR37486:SF1">
    <property type="entry name" value="STRINGENT STARVATION PROTEIN B"/>
    <property type="match status" value="1"/>
</dbReference>
<proteinExistence type="predicted"/>
<dbReference type="OrthoDB" id="9797358at2"/>
<dbReference type="NCBIfam" id="NF008769">
    <property type="entry name" value="PRK11798.2-5"/>
    <property type="match status" value="1"/>
</dbReference>
<keyword evidence="2" id="KW-0378">Hydrolase</keyword>
<dbReference type="SUPFAM" id="SSF101738">
    <property type="entry name" value="SspB-like"/>
    <property type="match status" value="1"/>
</dbReference>
<sequence length="160" mass="17858">MSDQEMTPRRPYLVRAVYEWIIDNQVTPHLVVDADYPGCQVPWQFVQDGQIILNISPTAVTNFVVDNESVQFNARFSGNPHRVIVPMGAILALYARENGAGSVFEPEPYYDTPSVTTLEQSSEQLSSEIDEDKESAQSEPKSKSKATKKKSSGSHLRVVK</sequence>
<gene>
    <name evidence="2" type="ORF">EGC76_06285</name>
</gene>
<feature type="region of interest" description="Disordered" evidence="1">
    <location>
        <begin position="111"/>
        <end position="160"/>
    </location>
</feature>